<dbReference type="PANTHER" id="PTHR13090">
    <property type="entry name" value="ARGININE-HYDROXYLASE NDUFAF5, MITOCHONDRIAL"/>
    <property type="match status" value="1"/>
</dbReference>
<gene>
    <name evidence="4" type="ORF">J6I90_02040</name>
    <name evidence="5" type="ORF">J6I92_01870</name>
</gene>
<dbReference type="InterPro" id="IPR029063">
    <property type="entry name" value="SAM-dependent_MTases_sf"/>
</dbReference>
<evidence type="ECO:0000313" key="5">
    <source>
        <dbReference type="EMBL" id="MDN7128622.1"/>
    </source>
</evidence>
<dbReference type="Pfam" id="PF08241">
    <property type="entry name" value="Methyltransf_11"/>
    <property type="match status" value="1"/>
</dbReference>
<dbReference type="EMBL" id="JAGGJC010000001">
    <property type="protein sequence ID" value="MDN7128622.1"/>
    <property type="molecule type" value="Genomic_DNA"/>
</dbReference>
<dbReference type="EMBL" id="JAGGJB010000001">
    <property type="protein sequence ID" value="MDN7123654.1"/>
    <property type="molecule type" value="Genomic_DNA"/>
</dbReference>
<evidence type="ECO:0000256" key="2">
    <source>
        <dbReference type="ARBA" id="ARBA00022679"/>
    </source>
</evidence>
<feature type="domain" description="Methyltransferase type 11" evidence="3">
    <location>
        <begin position="59"/>
        <end position="149"/>
    </location>
</feature>
<sequence>MKATTVVSDPHQQISQYDKTRVAKQFGRAAQTYTAHDRLQRLVAAELLQRLRPHSGLLLDIGCGPAHHAPTLAGYSERYMGVDIAPDMLAQAKTLFPAGQWLLADMEQLPLSDNAVTTIFSNLAMQWGNDLAGLLNEWLRVVQPEGQILASTVLAGSMWPLGDCFAQLDGKPHHNQWYSAQQVRTELAQFAGRLALTEQCFVVRYPSVLAMLRELKGIGANYTVRNAGGLYPRERFKQLEAAMEQYRTAAGELELHWQIGLIHSAK</sequence>
<dbReference type="Proteomes" id="UP001169491">
    <property type="component" value="Unassembled WGS sequence"/>
</dbReference>
<dbReference type="CDD" id="cd02440">
    <property type="entry name" value="AdoMet_MTases"/>
    <property type="match status" value="1"/>
</dbReference>
<proteinExistence type="predicted"/>
<evidence type="ECO:0000259" key="3">
    <source>
        <dbReference type="Pfam" id="PF08241"/>
    </source>
</evidence>
<comment type="caution">
    <text evidence="4">The sequence shown here is derived from an EMBL/GenBank/DDBJ whole genome shotgun (WGS) entry which is preliminary data.</text>
</comment>
<dbReference type="GO" id="GO:0008757">
    <property type="term" value="F:S-adenosylmethionine-dependent methyltransferase activity"/>
    <property type="evidence" value="ECO:0007669"/>
    <property type="project" value="InterPro"/>
</dbReference>
<dbReference type="PANTHER" id="PTHR13090:SF1">
    <property type="entry name" value="ARGININE-HYDROXYLASE NDUFAF5, MITOCHONDRIAL"/>
    <property type="match status" value="1"/>
</dbReference>
<protein>
    <submittedName>
        <fullName evidence="4">Methyltransferase domain-containing protein</fullName>
    </submittedName>
</protein>
<keyword evidence="6" id="KW-1185">Reference proteome</keyword>
<keyword evidence="1 4" id="KW-0489">Methyltransferase</keyword>
<reference evidence="6 7" key="1">
    <citation type="submission" date="2021-03" db="EMBL/GenBank/DDBJ databases">
        <title>Pseudidiomarina terrestris, a new bacterium isolated from saline soil.</title>
        <authorList>
            <person name="Galisteo C."/>
            <person name="De La Haba R."/>
            <person name="Sanchez-Porro C."/>
            <person name="Ventosa A."/>
        </authorList>
    </citation>
    <scope>NUCLEOTIDE SEQUENCE [LARGE SCALE GENOMIC DNA]</scope>
    <source>
        <strain evidence="4 7">1APP75-32.1</strain>
        <strain evidence="6">1APR75-15</strain>
        <strain evidence="5">1ASR75-15</strain>
    </source>
</reference>
<keyword evidence="2" id="KW-0808">Transferase</keyword>
<evidence type="ECO:0000313" key="7">
    <source>
        <dbReference type="Proteomes" id="UP001169492"/>
    </source>
</evidence>
<accession>A0AAW7QX65</accession>
<dbReference type="InterPro" id="IPR050602">
    <property type="entry name" value="Malonyl-ACP_OMT"/>
</dbReference>
<evidence type="ECO:0000313" key="4">
    <source>
        <dbReference type="EMBL" id="MDN7123654.1"/>
    </source>
</evidence>
<organism evidence="4 7">
    <name type="scientific">Pseudidiomarina terrestris</name>
    <dbReference type="NCBI Taxonomy" id="2820060"/>
    <lineage>
        <taxon>Bacteria</taxon>
        <taxon>Pseudomonadati</taxon>
        <taxon>Pseudomonadota</taxon>
        <taxon>Gammaproteobacteria</taxon>
        <taxon>Alteromonadales</taxon>
        <taxon>Idiomarinaceae</taxon>
        <taxon>Pseudidiomarina</taxon>
    </lineage>
</organism>
<name>A0AAW7QX65_9GAMM</name>
<dbReference type="Proteomes" id="UP001169492">
    <property type="component" value="Unassembled WGS sequence"/>
</dbReference>
<dbReference type="Gene3D" id="3.40.50.150">
    <property type="entry name" value="Vaccinia Virus protein VP39"/>
    <property type="match status" value="1"/>
</dbReference>
<dbReference type="RefSeq" id="WP_301720256.1">
    <property type="nucleotide sequence ID" value="NZ_JAGGJB010000001.1"/>
</dbReference>
<evidence type="ECO:0000256" key="1">
    <source>
        <dbReference type="ARBA" id="ARBA00022603"/>
    </source>
</evidence>
<dbReference type="SUPFAM" id="SSF53335">
    <property type="entry name" value="S-adenosyl-L-methionine-dependent methyltransferases"/>
    <property type="match status" value="1"/>
</dbReference>
<evidence type="ECO:0000313" key="6">
    <source>
        <dbReference type="Proteomes" id="UP001169491"/>
    </source>
</evidence>
<dbReference type="GO" id="GO:0032259">
    <property type="term" value="P:methylation"/>
    <property type="evidence" value="ECO:0007669"/>
    <property type="project" value="UniProtKB-KW"/>
</dbReference>
<dbReference type="AlphaFoldDB" id="A0AAW7QX65"/>
<dbReference type="InterPro" id="IPR013216">
    <property type="entry name" value="Methyltransf_11"/>
</dbReference>